<dbReference type="Proteomes" id="UP000001876">
    <property type="component" value="Unassembled WGS sequence"/>
</dbReference>
<dbReference type="GO" id="GO:0005794">
    <property type="term" value="C:Golgi apparatus"/>
    <property type="evidence" value="ECO:0007669"/>
    <property type="project" value="TreeGrafter"/>
</dbReference>
<dbReference type="GeneID" id="9682622"/>
<name>C1MNW6_MICPC</name>
<evidence type="ECO:0000256" key="9">
    <source>
        <dbReference type="ARBA" id="ARBA00023136"/>
    </source>
</evidence>
<feature type="compositionally biased region" description="Basic and acidic residues" evidence="11">
    <location>
        <begin position="31"/>
        <end position="40"/>
    </location>
</feature>
<keyword evidence="7" id="KW-0735">Signal-anchor</keyword>
<dbReference type="GO" id="GO:0005975">
    <property type="term" value="P:carbohydrate metabolic process"/>
    <property type="evidence" value="ECO:0007669"/>
    <property type="project" value="InterPro"/>
</dbReference>
<dbReference type="AlphaFoldDB" id="C1MNW6"/>
<reference evidence="15 16" key="1">
    <citation type="journal article" date="2009" name="Science">
        <title>Green evolution and dynamic adaptations revealed by genomes of the marine picoeukaryotes Micromonas.</title>
        <authorList>
            <person name="Worden A.Z."/>
            <person name="Lee J.H."/>
            <person name="Mock T."/>
            <person name="Rouze P."/>
            <person name="Simmons M.P."/>
            <person name="Aerts A.L."/>
            <person name="Allen A.E."/>
            <person name="Cuvelier M.L."/>
            <person name="Derelle E."/>
            <person name="Everett M.V."/>
            <person name="Foulon E."/>
            <person name="Grimwood J."/>
            <person name="Gundlach H."/>
            <person name="Henrissat B."/>
            <person name="Napoli C."/>
            <person name="McDonald S.M."/>
            <person name="Parker M.S."/>
            <person name="Rombauts S."/>
            <person name="Salamov A."/>
            <person name="Von Dassow P."/>
            <person name="Badger J.H."/>
            <person name="Coutinho P.M."/>
            <person name="Demir E."/>
            <person name="Dubchak I."/>
            <person name="Gentemann C."/>
            <person name="Eikrem W."/>
            <person name="Gready J.E."/>
            <person name="John U."/>
            <person name="Lanier W."/>
            <person name="Lindquist E.A."/>
            <person name="Lucas S."/>
            <person name="Mayer K.F."/>
            <person name="Moreau H."/>
            <person name="Not F."/>
            <person name="Otillar R."/>
            <person name="Panaud O."/>
            <person name="Pangilinan J."/>
            <person name="Paulsen I."/>
            <person name="Piegu B."/>
            <person name="Poliakov A."/>
            <person name="Robbens S."/>
            <person name="Schmutz J."/>
            <person name="Toulza E."/>
            <person name="Wyss T."/>
            <person name="Zelensky A."/>
            <person name="Zhou K."/>
            <person name="Armbrust E.V."/>
            <person name="Bhattacharya D."/>
            <person name="Goodenough U.W."/>
            <person name="Van de Peer Y."/>
            <person name="Grigoriev I.V."/>
        </authorList>
    </citation>
    <scope>NUCLEOTIDE SEQUENCE [LARGE SCALE GENOMIC DNA]</scope>
    <source>
        <strain evidence="15 16">CCMP1545</strain>
    </source>
</reference>
<protein>
    <submittedName>
        <fullName evidence="15">Glycosyltransferase family 7 protein</fullName>
    </submittedName>
</protein>
<organism evidence="16">
    <name type="scientific">Micromonas pusilla (strain CCMP1545)</name>
    <name type="common">Picoplanktonic green alga</name>
    <dbReference type="NCBI Taxonomy" id="564608"/>
    <lineage>
        <taxon>Eukaryota</taxon>
        <taxon>Viridiplantae</taxon>
        <taxon>Chlorophyta</taxon>
        <taxon>Mamiellophyceae</taxon>
        <taxon>Mamiellales</taxon>
        <taxon>Mamiellaceae</taxon>
        <taxon>Micromonas</taxon>
    </lineage>
</organism>
<feature type="compositionally biased region" description="Low complexity" evidence="11">
    <location>
        <begin position="42"/>
        <end position="62"/>
    </location>
</feature>
<evidence type="ECO:0000256" key="11">
    <source>
        <dbReference type="SAM" id="MobiDB-lite"/>
    </source>
</evidence>
<proteinExistence type="inferred from homology"/>
<feature type="domain" description="Galactosyltransferase N-terminal" evidence="14">
    <location>
        <begin position="101"/>
        <end position="188"/>
    </location>
</feature>
<dbReference type="InterPro" id="IPR027995">
    <property type="entry name" value="Galactosyl_T_N"/>
</dbReference>
<feature type="chain" id="PRO_5002910371" evidence="12">
    <location>
        <begin position="27"/>
        <end position="314"/>
    </location>
</feature>
<dbReference type="OrthoDB" id="508846at2759"/>
<feature type="compositionally biased region" description="Low complexity" evidence="11">
    <location>
        <begin position="69"/>
        <end position="85"/>
    </location>
</feature>
<comment type="subcellular location">
    <subcellularLocation>
        <location evidence="1">Membrane</location>
        <topology evidence="1">Single-pass type II membrane protein</topology>
    </subcellularLocation>
</comment>
<keyword evidence="6" id="KW-0812">Transmembrane</keyword>
<evidence type="ECO:0000256" key="6">
    <source>
        <dbReference type="ARBA" id="ARBA00022692"/>
    </source>
</evidence>
<dbReference type="eggNOG" id="KOG3917">
    <property type="taxonomic scope" value="Eukaryota"/>
</dbReference>
<comment type="similarity">
    <text evidence="3">Belongs to the glycosyltransferase 7 family.</text>
</comment>
<evidence type="ECO:0000256" key="3">
    <source>
        <dbReference type="ARBA" id="ARBA00005735"/>
    </source>
</evidence>
<evidence type="ECO:0000313" key="16">
    <source>
        <dbReference type="Proteomes" id="UP000001876"/>
    </source>
</evidence>
<keyword evidence="5 15" id="KW-0808">Transferase</keyword>
<feature type="domain" description="Galactosyltransferase C-terminal" evidence="13">
    <location>
        <begin position="203"/>
        <end position="253"/>
    </location>
</feature>
<keyword evidence="10" id="KW-0325">Glycoprotein</keyword>
<dbReference type="InterPro" id="IPR027791">
    <property type="entry name" value="Galactosyl_T_C"/>
</dbReference>
<dbReference type="EMBL" id="GG663737">
    <property type="protein sequence ID" value="EEH58361.1"/>
    <property type="molecule type" value="Genomic_DNA"/>
</dbReference>
<evidence type="ECO:0000256" key="1">
    <source>
        <dbReference type="ARBA" id="ARBA00004606"/>
    </source>
</evidence>
<keyword evidence="4" id="KW-0328">Glycosyltransferase</keyword>
<dbReference type="Gene3D" id="3.90.550.10">
    <property type="entry name" value="Spore Coat Polysaccharide Biosynthesis Protein SpsA, Chain A"/>
    <property type="match status" value="1"/>
</dbReference>
<dbReference type="SUPFAM" id="SSF53448">
    <property type="entry name" value="Nucleotide-diphospho-sugar transferases"/>
    <property type="match status" value="1"/>
</dbReference>
<evidence type="ECO:0000256" key="2">
    <source>
        <dbReference type="ARBA" id="ARBA00004922"/>
    </source>
</evidence>
<dbReference type="GO" id="GO:0016020">
    <property type="term" value="C:membrane"/>
    <property type="evidence" value="ECO:0007669"/>
    <property type="project" value="UniProtKB-SubCell"/>
</dbReference>
<dbReference type="GO" id="GO:0030166">
    <property type="term" value="P:proteoglycan biosynthetic process"/>
    <property type="evidence" value="ECO:0007669"/>
    <property type="project" value="TreeGrafter"/>
</dbReference>
<gene>
    <name evidence="15" type="ORF">MICPUCDRAFT_38613</name>
</gene>
<dbReference type="PANTHER" id="PTHR19300:SF30">
    <property type="entry name" value="BETA-1,4-GALACTOSYLTRANSFERASE 7"/>
    <property type="match status" value="1"/>
</dbReference>
<dbReference type="GO" id="GO:0046525">
    <property type="term" value="F:xylosylprotein 4-beta-galactosyltransferase activity"/>
    <property type="evidence" value="ECO:0007669"/>
    <property type="project" value="TreeGrafter"/>
</dbReference>
<evidence type="ECO:0000256" key="5">
    <source>
        <dbReference type="ARBA" id="ARBA00022679"/>
    </source>
</evidence>
<dbReference type="UniPathway" id="UPA00378"/>
<evidence type="ECO:0000259" key="13">
    <source>
        <dbReference type="Pfam" id="PF02709"/>
    </source>
</evidence>
<dbReference type="Pfam" id="PF13733">
    <property type="entry name" value="Glyco_transf_7N"/>
    <property type="match status" value="1"/>
</dbReference>
<evidence type="ECO:0000256" key="4">
    <source>
        <dbReference type="ARBA" id="ARBA00022676"/>
    </source>
</evidence>
<keyword evidence="8" id="KW-1133">Transmembrane helix</keyword>
<keyword evidence="16" id="KW-1185">Reference proteome</keyword>
<dbReference type="InterPro" id="IPR003859">
    <property type="entry name" value="Galactosyl_T"/>
</dbReference>
<evidence type="ECO:0000256" key="12">
    <source>
        <dbReference type="SAM" id="SignalP"/>
    </source>
</evidence>
<evidence type="ECO:0000256" key="8">
    <source>
        <dbReference type="ARBA" id="ARBA00022989"/>
    </source>
</evidence>
<accession>C1MNW6</accession>
<keyword evidence="9" id="KW-0472">Membrane</keyword>
<dbReference type="KEGG" id="mpp:MICPUCDRAFT_38613"/>
<dbReference type="PANTHER" id="PTHR19300">
    <property type="entry name" value="BETA-1,4-GALACTOSYLTRANSFERASE"/>
    <property type="match status" value="1"/>
</dbReference>
<dbReference type="PRINTS" id="PR02050">
    <property type="entry name" value="B14GALTRFASE"/>
</dbReference>
<evidence type="ECO:0000313" key="15">
    <source>
        <dbReference type="EMBL" id="EEH58361.1"/>
    </source>
</evidence>
<feature type="region of interest" description="Disordered" evidence="11">
    <location>
        <begin position="31"/>
        <end position="85"/>
    </location>
</feature>
<comment type="pathway">
    <text evidence="2">Protein modification; protein glycosylation.</text>
</comment>
<dbReference type="InterPro" id="IPR029044">
    <property type="entry name" value="Nucleotide-diphossugar_trans"/>
</dbReference>
<evidence type="ECO:0000256" key="10">
    <source>
        <dbReference type="ARBA" id="ARBA00023180"/>
    </source>
</evidence>
<dbReference type="RefSeq" id="XP_003056716.1">
    <property type="nucleotide sequence ID" value="XM_003056670.1"/>
</dbReference>
<sequence>MPSAAKAARALGVLLLASALASLCLGGVRDLRPAPRRVPEKTTSTRSPSAPSAPSARTPRASSFDDPSRAVAPPRSSSASSSSRDAVASASSASSATSPLLCVVAPYRDRPGKEGEVERFVAHASRWLPRVAGVARHSTWIVHQDDDLRFNRGWLLNVGVALARTTDACDYFAVHDIDLLPTSARLPYDAVPETATHLSPPGVHPEYIYPSFKGGAWLFTWEQLKAFDGYSHAYWGWGQEDDDLGARMRRANVAHGAALKYPGPREEPSDAAAAAAANETCTGRVAKCDHDPTERECGIYPYAALLTMRRRRRG</sequence>
<evidence type="ECO:0000259" key="14">
    <source>
        <dbReference type="Pfam" id="PF13733"/>
    </source>
</evidence>
<feature type="signal peptide" evidence="12">
    <location>
        <begin position="1"/>
        <end position="26"/>
    </location>
</feature>
<dbReference type="Pfam" id="PF02709">
    <property type="entry name" value="Glyco_transf_7C"/>
    <property type="match status" value="1"/>
</dbReference>
<evidence type="ECO:0000256" key="7">
    <source>
        <dbReference type="ARBA" id="ARBA00022968"/>
    </source>
</evidence>
<keyword evidence="12" id="KW-0732">Signal</keyword>